<feature type="transmembrane region" description="Helical" evidence="1">
    <location>
        <begin position="18"/>
        <end position="39"/>
    </location>
</feature>
<evidence type="ECO:0000313" key="2">
    <source>
        <dbReference type="EMBL" id="MDP9844576.1"/>
    </source>
</evidence>
<dbReference type="Proteomes" id="UP001225356">
    <property type="component" value="Unassembled WGS sequence"/>
</dbReference>
<feature type="transmembrane region" description="Helical" evidence="1">
    <location>
        <begin position="59"/>
        <end position="81"/>
    </location>
</feature>
<evidence type="ECO:0000313" key="3">
    <source>
        <dbReference type="Proteomes" id="UP001225356"/>
    </source>
</evidence>
<reference evidence="2 3" key="1">
    <citation type="submission" date="2023-07" db="EMBL/GenBank/DDBJ databases">
        <title>Sequencing the genomes of 1000 actinobacteria strains.</title>
        <authorList>
            <person name="Klenk H.-P."/>
        </authorList>
    </citation>
    <scope>NUCLEOTIDE SEQUENCE [LARGE SCALE GENOMIC DNA]</scope>
    <source>
        <strain evidence="2 3">DSM 46740</strain>
    </source>
</reference>
<name>A0ABT9QCX5_9ACTN</name>
<keyword evidence="1" id="KW-0812">Transmembrane</keyword>
<keyword evidence="1" id="KW-0472">Membrane</keyword>
<accession>A0ABT9QCX5</accession>
<protein>
    <submittedName>
        <fullName evidence="2">Uncharacterized protein</fullName>
    </submittedName>
</protein>
<comment type="caution">
    <text evidence="2">The sequence shown here is derived from an EMBL/GenBank/DDBJ whole genome shotgun (WGS) entry which is preliminary data.</text>
</comment>
<organism evidence="2 3">
    <name type="scientific">Streptosporangium lutulentum</name>
    <dbReference type="NCBI Taxonomy" id="1461250"/>
    <lineage>
        <taxon>Bacteria</taxon>
        <taxon>Bacillati</taxon>
        <taxon>Actinomycetota</taxon>
        <taxon>Actinomycetes</taxon>
        <taxon>Streptosporangiales</taxon>
        <taxon>Streptosporangiaceae</taxon>
        <taxon>Streptosporangium</taxon>
    </lineage>
</organism>
<keyword evidence="1" id="KW-1133">Transmembrane helix</keyword>
<keyword evidence="3" id="KW-1185">Reference proteome</keyword>
<evidence type="ECO:0000256" key="1">
    <source>
        <dbReference type="SAM" id="Phobius"/>
    </source>
</evidence>
<dbReference type="RefSeq" id="WP_307559534.1">
    <property type="nucleotide sequence ID" value="NZ_JAUSQU010000001.1"/>
</dbReference>
<feature type="transmembrane region" description="Helical" evidence="1">
    <location>
        <begin position="93"/>
        <end position="112"/>
    </location>
</feature>
<sequence length="114" mass="12354">MTTNVSIPGQAHRDPWRICAAIGTGTLIPTTVFAWVLVLSTYEASRCLTYGECNRNVDALLSVAWWAFLGSVAAGLLALVLPKRWQAMKRLRPVLAITQLLLQAITFAAILGSA</sequence>
<gene>
    <name evidence="2" type="ORF">J2853_003787</name>
</gene>
<proteinExistence type="predicted"/>
<dbReference type="EMBL" id="JAUSQU010000001">
    <property type="protein sequence ID" value="MDP9844576.1"/>
    <property type="molecule type" value="Genomic_DNA"/>
</dbReference>